<dbReference type="AlphaFoldDB" id="A2DPZ6"/>
<dbReference type="Gene3D" id="3.90.70.10">
    <property type="entry name" value="Cysteine proteinases"/>
    <property type="match status" value="1"/>
</dbReference>
<gene>
    <name evidence="3" type="ORF">TVAG_454200</name>
</gene>
<feature type="domain" description="Peptidase C1A papain C-terminal" evidence="2">
    <location>
        <begin position="28"/>
        <end position="250"/>
    </location>
</feature>
<dbReference type="eggNOG" id="KOG1543">
    <property type="taxonomic scope" value="Eukaryota"/>
</dbReference>
<accession>A2DPZ6</accession>
<reference evidence="3" key="2">
    <citation type="journal article" date="2007" name="Science">
        <title>Draft genome sequence of the sexually transmitted pathogen Trichomonas vaginalis.</title>
        <authorList>
            <person name="Carlton J.M."/>
            <person name="Hirt R.P."/>
            <person name="Silva J.C."/>
            <person name="Delcher A.L."/>
            <person name="Schatz M."/>
            <person name="Zhao Q."/>
            <person name="Wortman J.R."/>
            <person name="Bidwell S.L."/>
            <person name="Alsmark U.C.M."/>
            <person name="Besteiro S."/>
            <person name="Sicheritz-Ponten T."/>
            <person name="Noel C.J."/>
            <person name="Dacks J.B."/>
            <person name="Foster P.G."/>
            <person name="Simillion C."/>
            <person name="Van de Peer Y."/>
            <person name="Miranda-Saavedra D."/>
            <person name="Barton G.J."/>
            <person name="Westrop G.D."/>
            <person name="Mueller S."/>
            <person name="Dessi D."/>
            <person name="Fiori P.L."/>
            <person name="Ren Q."/>
            <person name="Paulsen I."/>
            <person name="Zhang H."/>
            <person name="Bastida-Corcuera F.D."/>
            <person name="Simoes-Barbosa A."/>
            <person name="Brown M.T."/>
            <person name="Hayes R.D."/>
            <person name="Mukherjee M."/>
            <person name="Okumura C.Y."/>
            <person name="Schneider R."/>
            <person name="Smith A.J."/>
            <person name="Vanacova S."/>
            <person name="Villalvazo M."/>
            <person name="Haas B.J."/>
            <person name="Pertea M."/>
            <person name="Feldblyum T.V."/>
            <person name="Utterback T.R."/>
            <person name="Shu C.L."/>
            <person name="Osoegawa K."/>
            <person name="de Jong P.J."/>
            <person name="Hrdy I."/>
            <person name="Horvathova L."/>
            <person name="Zubacova Z."/>
            <person name="Dolezal P."/>
            <person name="Malik S.B."/>
            <person name="Logsdon J.M. Jr."/>
            <person name="Henze K."/>
            <person name="Gupta A."/>
            <person name="Wang C.C."/>
            <person name="Dunne R.L."/>
            <person name="Upcroft J.A."/>
            <person name="Upcroft P."/>
            <person name="White O."/>
            <person name="Salzberg S.L."/>
            <person name="Tang P."/>
            <person name="Chiu C.-H."/>
            <person name="Lee Y.-S."/>
            <person name="Embley T.M."/>
            <person name="Coombs G.H."/>
            <person name="Mottram J.C."/>
            <person name="Tachezy J."/>
            <person name="Fraser-Liggett C.M."/>
            <person name="Johnson P.J."/>
        </authorList>
    </citation>
    <scope>NUCLEOTIDE SEQUENCE [LARGE SCALE GENOMIC DNA]</scope>
    <source>
        <strain evidence="3">G3</strain>
    </source>
</reference>
<dbReference type="SMR" id="A2DPZ6"/>
<evidence type="ECO:0000313" key="4">
    <source>
        <dbReference type="Proteomes" id="UP000001542"/>
    </source>
</evidence>
<dbReference type="PANTHER" id="PTHR12411">
    <property type="entry name" value="CYSTEINE PROTEASE FAMILY C1-RELATED"/>
    <property type="match status" value="1"/>
</dbReference>
<sequence length="253" mass="29173">MFFLSFLLSIRNPYHTQLADLSNISVELPEYYNFLEEYPECDFGPLIQHCGCCYVYSALKSLAHRYCRALRRRIQFSAQYIISCDLFNLGCNGGNEKAVFYYLEQHGVPELECQPWRGIRGYNQEVCKKCVNGKAINLYYAKKRSTKHYVGIENIKKAIYLEGPLSASIVSDYKFIWYKDGLYTSTIDSSTYDDQSNHTIEVHGWGKFDNGTEYWIVQNAFGPIWGQNGLMKLKMGTNEGYSETYMLGAQPDL</sequence>
<dbReference type="VEuPathDB" id="TrichDB:TVAG_454200"/>
<protein>
    <submittedName>
        <fullName evidence="3">Clan CA, family C1, cathepsin B-like cysteine peptidase</fullName>
    </submittedName>
</protein>
<dbReference type="InterPro" id="IPR000668">
    <property type="entry name" value="Peptidase_C1A_C"/>
</dbReference>
<evidence type="ECO:0000313" key="3">
    <source>
        <dbReference type="EMBL" id="EAY17592.1"/>
    </source>
</evidence>
<evidence type="ECO:0000259" key="2">
    <source>
        <dbReference type="SMART" id="SM00645"/>
    </source>
</evidence>
<dbReference type="InterPro" id="IPR038765">
    <property type="entry name" value="Papain-like_cys_pep_sf"/>
</dbReference>
<name>A2DPZ6_TRIV3</name>
<dbReference type="GO" id="GO:0004197">
    <property type="term" value="F:cysteine-type endopeptidase activity"/>
    <property type="evidence" value="ECO:0000318"/>
    <property type="project" value="GO_Central"/>
</dbReference>
<keyword evidence="4" id="KW-1185">Reference proteome</keyword>
<dbReference type="Proteomes" id="UP000001542">
    <property type="component" value="Unassembled WGS sequence"/>
</dbReference>
<dbReference type="Pfam" id="PF00112">
    <property type="entry name" value="Peptidase_C1"/>
    <property type="match status" value="1"/>
</dbReference>
<dbReference type="SUPFAM" id="SSF54001">
    <property type="entry name" value="Cysteine proteinases"/>
    <property type="match status" value="1"/>
</dbReference>
<evidence type="ECO:0000256" key="1">
    <source>
        <dbReference type="ARBA" id="ARBA00008455"/>
    </source>
</evidence>
<dbReference type="RefSeq" id="XP_001329727.1">
    <property type="nucleotide sequence ID" value="XM_001329692.1"/>
</dbReference>
<dbReference type="STRING" id="5722.A2DPZ6"/>
<dbReference type="KEGG" id="tva:4775609"/>
<dbReference type="OrthoDB" id="640249at2759"/>
<dbReference type="GO" id="GO:0005615">
    <property type="term" value="C:extracellular space"/>
    <property type="evidence" value="ECO:0000318"/>
    <property type="project" value="GO_Central"/>
</dbReference>
<reference evidence="3" key="1">
    <citation type="submission" date="2006-10" db="EMBL/GenBank/DDBJ databases">
        <authorList>
            <person name="Amadeo P."/>
            <person name="Zhao Q."/>
            <person name="Wortman J."/>
            <person name="Fraser-Liggett C."/>
            <person name="Carlton J."/>
        </authorList>
    </citation>
    <scope>NUCLEOTIDE SEQUENCE</scope>
    <source>
        <strain evidence="3">G3</strain>
    </source>
</reference>
<organism evidence="3 4">
    <name type="scientific">Trichomonas vaginalis (strain ATCC PRA-98 / G3)</name>
    <dbReference type="NCBI Taxonomy" id="412133"/>
    <lineage>
        <taxon>Eukaryota</taxon>
        <taxon>Metamonada</taxon>
        <taxon>Parabasalia</taxon>
        <taxon>Trichomonadida</taxon>
        <taxon>Trichomonadidae</taxon>
        <taxon>Trichomonas</taxon>
    </lineage>
</organism>
<proteinExistence type="inferred from homology"/>
<comment type="similarity">
    <text evidence="1">Belongs to the peptidase C1 family.</text>
</comment>
<dbReference type="InParanoid" id="A2DPZ6"/>
<dbReference type="GO" id="GO:0005764">
    <property type="term" value="C:lysosome"/>
    <property type="evidence" value="ECO:0000318"/>
    <property type="project" value="GO_Central"/>
</dbReference>
<dbReference type="EMBL" id="DS113229">
    <property type="protein sequence ID" value="EAY17592.1"/>
    <property type="molecule type" value="Genomic_DNA"/>
</dbReference>
<dbReference type="OMA" id="WIVPNIW"/>
<dbReference type="FunFam" id="3.90.70.10:FF:000196">
    <property type="entry name" value="Clan CA, family C1, cathepsin B-like cysteine peptidase"/>
    <property type="match status" value="1"/>
</dbReference>
<dbReference type="GO" id="GO:0051603">
    <property type="term" value="P:proteolysis involved in protein catabolic process"/>
    <property type="evidence" value="ECO:0000318"/>
    <property type="project" value="GO_Central"/>
</dbReference>
<dbReference type="VEuPathDB" id="TrichDB:TVAGG3_0552730"/>
<dbReference type="InterPro" id="IPR013128">
    <property type="entry name" value="Peptidase_C1A"/>
</dbReference>
<dbReference type="SMART" id="SM00645">
    <property type="entry name" value="Pept_C1"/>
    <property type="match status" value="1"/>
</dbReference>